<dbReference type="AlphaFoldDB" id="A0A4C1SQJ8"/>
<dbReference type="Proteomes" id="UP000299102">
    <property type="component" value="Unassembled WGS sequence"/>
</dbReference>
<proteinExistence type="predicted"/>
<organism evidence="1 2">
    <name type="scientific">Eumeta variegata</name>
    <name type="common">Bagworm moth</name>
    <name type="synonym">Eumeta japonica</name>
    <dbReference type="NCBI Taxonomy" id="151549"/>
    <lineage>
        <taxon>Eukaryota</taxon>
        <taxon>Metazoa</taxon>
        <taxon>Ecdysozoa</taxon>
        <taxon>Arthropoda</taxon>
        <taxon>Hexapoda</taxon>
        <taxon>Insecta</taxon>
        <taxon>Pterygota</taxon>
        <taxon>Neoptera</taxon>
        <taxon>Endopterygota</taxon>
        <taxon>Lepidoptera</taxon>
        <taxon>Glossata</taxon>
        <taxon>Ditrysia</taxon>
        <taxon>Tineoidea</taxon>
        <taxon>Psychidae</taxon>
        <taxon>Oiketicinae</taxon>
        <taxon>Eumeta</taxon>
    </lineage>
</organism>
<keyword evidence="2" id="KW-1185">Reference proteome</keyword>
<evidence type="ECO:0000313" key="1">
    <source>
        <dbReference type="EMBL" id="GBP04493.1"/>
    </source>
</evidence>
<accession>A0A4C1SQJ8</accession>
<name>A0A4C1SQJ8_EUMVA</name>
<gene>
    <name evidence="1" type="ORF">EVAR_72265_1</name>
</gene>
<dbReference type="EMBL" id="BGZK01003779">
    <property type="protein sequence ID" value="GBP04493.1"/>
    <property type="molecule type" value="Genomic_DNA"/>
</dbReference>
<comment type="caution">
    <text evidence="1">The sequence shown here is derived from an EMBL/GenBank/DDBJ whole genome shotgun (WGS) entry which is preliminary data.</text>
</comment>
<evidence type="ECO:0000313" key="2">
    <source>
        <dbReference type="Proteomes" id="UP000299102"/>
    </source>
</evidence>
<reference evidence="1 2" key="1">
    <citation type="journal article" date="2019" name="Commun. Biol.">
        <title>The bagworm genome reveals a unique fibroin gene that provides high tensile strength.</title>
        <authorList>
            <person name="Kono N."/>
            <person name="Nakamura H."/>
            <person name="Ohtoshi R."/>
            <person name="Tomita M."/>
            <person name="Numata K."/>
            <person name="Arakawa K."/>
        </authorList>
    </citation>
    <scope>NUCLEOTIDE SEQUENCE [LARGE SCALE GENOMIC DNA]</scope>
</reference>
<protein>
    <submittedName>
        <fullName evidence="1">Uncharacterized protein</fullName>
    </submittedName>
</protein>
<sequence>MGVGGPRVIPKEKHCQPWLRWLFGCNMVVYMMKCCCLPIDCFRVSWVAVKLRHDAHLSTSSHLFGMPGLW</sequence>